<accession>A0ABQ4CFB2</accession>
<reference evidence="1 2" key="1">
    <citation type="submission" date="2021-01" db="EMBL/GenBank/DDBJ databases">
        <title>Whole genome shotgun sequence of Asanoa iriomotensis NBRC 100142.</title>
        <authorList>
            <person name="Komaki H."/>
            <person name="Tamura T."/>
        </authorList>
    </citation>
    <scope>NUCLEOTIDE SEQUENCE [LARGE SCALE GENOMIC DNA]</scope>
    <source>
        <strain evidence="1 2">NBRC 100142</strain>
    </source>
</reference>
<dbReference type="Proteomes" id="UP000624325">
    <property type="component" value="Unassembled WGS sequence"/>
</dbReference>
<evidence type="ECO:0000313" key="2">
    <source>
        <dbReference type="Proteomes" id="UP000624325"/>
    </source>
</evidence>
<comment type="caution">
    <text evidence="1">The sequence shown here is derived from an EMBL/GenBank/DDBJ whole genome shotgun (WGS) entry which is preliminary data.</text>
</comment>
<evidence type="ECO:0000313" key="1">
    <source>
        <dbReference type="EMBL" id="GIF61458.1"/>
    </source>
</evidence>
<name>A0ABQ4CFB2_9ACTN</name>
<protein>
    <submittedName>
        <fullName evidence="1">Uncharacterized protein</fullName>
    </submittedName>
</protein>
<organism evidence="1 2">
    <name type="scientific">Asanoa iriomotensis</name>
    <dbReference type="NCBI Taxonomy" id="234613"/>
    <lineage>
        <taxon>Bacteria</taxon>
        <taxon>Bacillati</taxon>
        <taxon>Actinomycetota</taxon>
        <taxon>Actinomycetes</taxon>
        <taxon>Micromonosporales</taxon>
        <taxon>Micromonosporaceae</taxon>
        <taxon>Asanoa</taxon>
    </lineage>
</organism>
<dbReference type="EMBL" id="BONC01000106">
    <property type="protein sequence ID" value="GIF61458.1"/>
    <property type="molecule type" value="Genomic_DNA"/>
</dbReference>
<gene>
    <name evidence="1" type="ORF">Air01nite_75530</name>
</gene>
<keyword evidence="2" id="KW-1185">Reference proteome</keyword>
<proteinExistence type="predicted"/>
<dbReference type="RefSeq" id="WP_203708274.1">
    <property type="nucleotide sequence ID" value="NZ_BAAALU010000009.1"/>
</dbReference>
<sequence>MAQRGAEVIWKRLFNWACPMIAEVRCDTSSLEVANSGNIWGNIWISYGDQHFPELGWNDMPVAFLVELVGVVRRLAVSESRRVLFFDGPFWIDLTRTRDSLLIARGRSNEVPLQAMNVELEAFITNVITQARHIVEACVTNGWGDQQDVRRLAQLVK</sequence>